<evidence type="ECO:0000313" key="2">
    <source>
        <dbReference type="WBParaSite" id="nRc.2.0.1.t34940-RA"/>
    </source>
</evidence>
<keyword evidence="1" id="KW-1185">Reference proteome</keyword>
<proteinExistence type="predicted"/>
<dbReference type="AlphaFoldDB" id="A0A915K9Y7"/>
<protein>
    <submittedName>
        <fullName evidence="2">Uncharacterized protein</fullName>
    </submittedName>
</protein>
<evidence type="ECO:0000313" key="1">
    <source>
        <dbReference type="Proteomes" id="UP000887565"/>
    </source>
</evidence>
<organism evidence="1 2">
    <name type="scientific">Romanomermis culicivorax</name>
    <name type="common">Nematode worm</name>
    <dbReference type="NCBI Taxonomy" id="13658"/>
    <lineage>
        <taxon>Eukaryota</taxon>
        <taxon>Metazoa</taxon>
        <taxon>Ecdysozoa</taxon>
        <taxon>Nematoda</taxon>
        <taxon>Enoplea</taxon>
        <taxon>Dorylaimia</taxon>
        <taxon>Mermithida</taxon>
        <taxon>Mermithoidea</taxon>
        <taxon>Mermithidae</taxon>
        <taxon>Romanomermis</taxon>
    </lineage>
</organism>
<accession>A0A915K9Y7</accession>
<dbReference type="WBParaSite" id="nRc.2.0.1.t34940-RA">
    <property type="protein sequence ID" value="nRc.2.0.1.t34940-RA"/>
    <property type="gene ID" value="nRc.2.0.1.g34940"/>
</dbReference>
<dbReference type="Proteomes" id="UP000887565">
    <property type="component" value="Unplaced"/>
</dbReference>
<name>A0A915K9Y7_ROMCU</name>
<sequence>MLPNTKITRISNVVKIVYILLLPTLGNEPFQLLFPGQRAEVLKVENLGRGIFPTKSMCVLTSTIWLAIELENPEEAVAQ</sequence>
<reference evidence="2" key="1">
    <citation type="submission" date="2022-11" db="UniProtKB">
        <authorList>
            <consortium name="WormBaseParasite"/>
        </authorList>
    </citation>
    <scope>IDENTIFICATION</scope>
</reference>